<protein>
    <submittedName>
        <fullName evidence="1">Uncharacterized protein</fullName>
    </submittedName>
</protein>
<organism evidence="1 2">
    <name type="scientific">Fusarium decemcellulare</name>
    <dbReference type="NCBI Taxonomy" id="57161"/>
    <lineage>
        <taxon>Eukaryota</taxon>
        <taxon>Fungi</taxon>
        <taxon>Dikarya</taxon>
        <taxon>Ascomycota</taxon>
        <taxon>Pezizomycotina</taxon>
        <taxon>Sordariomycetes</taxon>
        <taxon>Hypocreomycetidae</taxon>
        <taxon>Hypocreales</taxon>
        <taxon>Nectriaceae</taxon>
        <taxon>Fusarium</taxon>
        <taxon>Fusarium decemcellulare species complex</taxon>
    </lineage>
</organism>
<name>A0ACC1SP20_9HYPO</name>
<proteinExistence type="predicted"/>
<dbReference type="Proteomes" id="UP001148629">
    <property type="component" value="Unassembled WGS sequence"/>
</dbReference>
<gene>
    <name evidence="1" type="ORF">NM208_g3473</name>
</gene>
<accession>A0ACC1SP20</accession>
<reference evidence="1" key="1">
    <citation type="submission" date="2022-08" db="EMBL/GenBank/DDBJ databases">
        <title>Genome Sequence of Fusarium decemcellulare.</title>
        <authorList>
            <person name="Buettner E."/>
        </authorList>
    </citation>
    <scope>NUCLEOTIDE SEQUENCE</scope>
    <source>
        <strain evidence="1">Babe19</strain>
    </source>
</reference>
<dbReference type="EMBL" id="JANRMS010000235">
    <property type="protein sequence ID" value="KAJ3543630.1"/>
    <property type="molecule type" value="Genomic_DNA"/>
</dbReference>
<evidence type="ECO:0000313" key="2">
    <source>
        <dbReference type="Proteomes" id="UP001148629"/>
    </source>
</evidence>
<evidence type="ECO:0000313" key="1">
    <source>
        <dbReference type="EMBL" id="KAJ3543630.1"/>
    </source>
</evidence>
<sequence>MDPLTAVSLASNIISFIDFSAKVISGAVEIHATFSGDSAGLTEENRSTLAVVTEMRHLASKLQPPGQSQLTGNEKALCALAKECEDLSQKIIGLIEKARSKGGKSRLSSLKAACRSRWHDGKRQELLNRLSDCRDQLGLHLNYISSVEVKSRLDNIISSARKDTSKLEYLYSQADECRKGVTISSLSITAKSQIQSLLDISAHASDLIIQHRILANLSFPDMHRRYDEVPEAHSKTLQWIFGDDADGILDVATDPEKHAARDTILTWLSSGNDIFHVSGKLGSGKSTLMKFLYEHESTRIMLEQWAGPRKLICAHFFFWKPGSALQKSLTGLYRSLLYSVLQAAPELIPAVFPEIWLQLKSTPWQAITEIRFLERVIRRAFSQLILDASLYKSYRICFFIDGLDEYEETLQDDAKCLVELLCGWASSSQDSVKLCVSSREYNVFMNAFAQNKHIRVHEITRRDMEQYVSIKLSPMREEGGKAELTKAIVHNSSGIFLWVALVVRRIRDQIENGHGLASLKREIDALPKEMEGLLALILNSLPDLDLKEAYQTFSMVMEWDKYSGGFLSIMSYSFLDEYNQDSTFVFDEDFAQIRPQPADLTTRRDSALKRLNGCCRGLVEAVLYITYDGTDQDTNDYAIVFTHRCVSEFLMTDLQQDHMLRLLPGFNAVDAISHLVLAELLVDPHLVQRQDQWGSLALLTPLRIGSNLDHAPYRFLEAFCAALSKCRNMVTSPPVTARVWSVIFVHLTAGVYCGFNELGRCDGVNYLCPLGDDLFPHPIYHAALLGNNDYVRWKLTHDVPIRAHFNMEIVLHAMLVRHAECKITDMISIVGLLIHNGLSPNAVVTIWAENFHKVETCPSETHGFNMTVWHHLLLLCCPWRERTDPGLVSRFGCTLEVFLEHGADPYFELTTEKSEDNKMVFRLVLERERRKLLLSSNVSYCPFEATSLIEYIRFCGFQNEANILQLIDRNMGQGISENIGS</sequence>
<keyword evidence="2" id="KW-1185">Reference proteome</keyword>
<comment type="caution">
    <text evidence="1">The sequence shown here is derived from an EMBL/GenBank/DDBJ whole genome shotgun (WGS) entry which is preliminary data.</text>
</comment>